<evidence type="ECO:0000313" key="1">
    <source>
        <dbReference type="EMBL" id="KAG5586807.1"/>
    </source>
</evidence>
<comment type="caution">
    <text evidence="1">The sequence shown here is derived from an EMBL/GenBank/DDBJ whole genome shotgun (WGS) entry which is preliminary data.</text>
</comment>
<organism evidence="1 2">
    <name type="scientific">Solanum commersonii</name>
    <name type="common">Commerson's wild potato</name>
    <name type="synonym">Commerson's nightshade</name>
    <dbReference type="NCBI Taxonomy" id="4109"/>
    <lineage>
        <taxon>Eukaryota</taxon>
        <taxon>Viridiplantae</taxon>
        <taxon>Streptophyta</taxon>
        <taxon>Embryophyta</taxon>
        <taxon>Tracheophyta</taxon>
        <taxon>Spermatophyta</taxon>
        <taxon>Magnoliopsida</taxon>
        <taxon>eudicotyledons</taxon>
        <taxon>Gunneridae</taxon>
        <taxon>Pentapetalae</taxon>
        <taxon>asterids</taxon>
        <taxon>lamiids</taxon>
        <taxon>Solanales</taxon>
        <taxon>Solanaceae</taxon>
        <taxon>Solanoideae</taxon>
        <taxon>Solaneae</taxon>
        <taxon>Solanum</taxon>
    </lineage>
</organism>
<keyword evidence="2" id="KW-1185">Reference proteome</keyword>
<name>A0A9J5XGP2_SOLCO</name>
<protein>
    <submittedName>
        <fullName evidence="1">Uncharacterized protein</fullName>
    </submittedName>
</protein>
<dbReference type="AlphaFoldDB" id="A0A9J5XGP2"/>
<evidence type="ECO:0000313" key="2">
    <source>
        <dbReference type="Proteomes" id="UP000824120"/>
    </source>
</evidence>
<gene>
    <name evidence="1" type="ORF">H5410_047241</name>
</gene>
<sequence length="88" mass="10007">MKEYSIVTELRCHPPSESLLKVTPLKKPRENKASKSIKENTIITTNKFGALVSNQIEEIPKEGEKREVDESFNQKVTQLSFTTSKSLK</sequence>
<accession>A0A9J5XGP2</accession>
<dbReference type="Proteomes" id="UP000824120">
    <property type="component" value="Chromosome 9"/>
</dbReference>
<reference evidence="1 2" key="1">
    <citation type="submission" date="2020-09" db="EMBL/GenBank/DDBJ databases">
        <title>De no assembly of potato wild relative species, Solanum commersonii.</title>
        <authorList>
            <person name="Cho K."/>
        </authorList>
    </citation>
    <scope>NUCLEOTIDE SEQUENCE [LARGE SCALE GENOMIC DNA]</scope>
    <source>
        <strain evidence="1">LZ3.2</strain>
        <tissue evidence="1">Leaf</tissue>
    </source>
</reference>
<proteinExistence type="predicted"/>
<dbReference type="EMBL" id="JACXVP010000009">
    <property type="protein sequence ID" value="KAG5586807.1"/>
    <property type="molecule type" value="Genomic_DNA"/>
</dbReference>